<protein>
    <submittedName>
        <fullName evidence="6">UvrD-like helicase family protein</fullName>
    </submittedName>
</protein>
<dbReference type="SUPFAM" id="SSF52540">
    <property type="entry name" value="P-loop containing nucleoside triphosphate hydrolases"/>
    <property type="match status" value="1"/>
</dbReference>
<sequence>MKGLEFRCVAVVGMTARAVPFAKEITPLEVDRQQHESDMLMERCLLFVACTRAREALAISWSGTPSPFLPVTRAGS</sequence>
<evidence type="ECO:0000256" key="2">
    <source>
        <dbReference type="ARBA" id="ARBA00022801"/>
    </source>
</evidence>
<name>A0A4R2JIL5_9PSEU</name>
<dbReference type="Proteomes" id="UP000295680">
    <property type="component" value="Unassembled WGS sequence"/>
</dbReference>
<dbReference type="AlphaFoldDB" id="A0A4R2JIL5"/>
<evidence type="ECO:0000313" key="7">
    <source>
        <dbReference type="Proteomes" id="UP000295680"/>
    </source>
</evidence>
<evidence type="ECO:0000256" key="4">
    <source>
        <dbReference type="ARBA" id="ARBA00022840"/>
    </source>
</evidence>
<evidence type="ECO:0000259" key="5">
    <source>
        <dbReference type="Pfam" id="PF13361"/>
    </source>
</evidence>
<evidence type="ECO:0000256" key="1">
    <source>
        <dbReference type="ARBA" id="ARBA00022741"/>
    </source>
</evidence>
<reference evidence="6 7" key="1">
    <citation type="submission" date="2019-03" db="EMBL/GenBank/DDBJ databases">
        <title>Genomic Encyclopedia of Type Strains, Phase IV (KMG-IV): sequencing the most valuable type-strain genomes for metagenomic binning, comparative biology and taxonomic classification.</title>
        <authorList>
            <person name="Goeker M."/>
        </authorList>
    </citation>
    <scope>NUCLEOTIDE SEQUENCE [LARGE SCALE GENOMIC DNA]</scope>
    <source>
        <strain evidence="6 7">DSM 45934</strain>
    </source>
</reference>
<dbReference type="GO" id="GO:0004386">
    <property type="term" value="F:helicase activity"/>
    <property type="evidence" value="ECO:0007669"/>
    <property type="project" value="UniProtKB-KW"/>
</dbReference>
<feature type="domain" description="UvrD-like helicase C-terminal" evidence="5">
    <location>
        <begin position="2"/>
        <end position="62"/>
    </location>
</feature>
<evidence type="ECO:0000256" key="3">
    <source>
        <dbReference type="ARBA" id="ARBA00022806"/>
    </source>
</evidence>
<dbReference type="Gene3D" id="3.40.50.300">
    <property type="entry name" value="P-loop containing nucleotide triphosphate hydrolases"/>
    <property type="match status" value="1"/>
</dbReference>
<keyword evidence="2" id="KW-0378">Hydrolase</keyword>
<dbReference type="EMBL" id="SLWS01000005">
    <property type="protein sequence ID" value="TCO58272.1"/>
    <property type="molecule type" value="Genomic_DNA"/>
</dbReference>
<proteinExistence type="predicted"/>
<accession>A0A4R2JIL5</accession>
<comment type="caution">
    <text evidence="6">The sequence shown here is derived from an EMBL/GenBank/DDBJ whole genome shotgun (WGS) entry which is preliminary data.</text>
</comment>
<evidence type="ECO:0000313" key="6">
    <source>
        <dbReference type="EMBL" id="TCO58272.1"/>
    </source>
</evidence>
<gene>
    <name evidence="6" type="ORF">EV192_105337</name>
</gene>
<dbReference type="Pfam" id="PF13361">
    <property type="entry name" value="UvrD_C"/>
    <property type="match status" value="1"/>
</dbReference>
<keyword evidence="3 6" id="KW-0347">Helicase</keyword>
<keyword evidence="4" id="KW-0067">ATP-binding</keyword>
<dbReference type="InterPro" id="IPR014017">
    <property type="entry name" value="DNA_helicase_UvrD-like_C"/>
</dbReference>
<dbReference type="GO" id="GO:0005524">
    <property type="term" value="F:ATP binding"/>
    <property type="evidence" value="ECO:0007669"/>
    <property type="project" value="UniProtKB-KW"/>
</dbReference>
<keyword evidence="1" id="KW-0547">Nucleotide-binding</keyword>
<keyword evidence="7" id="KW-1185">Reference proteome</keyword>
<dbReference type="InterPro" id="IPR027417">
    <property type="entry name" value="P-loop_NTPase"/>
</dbReference>
<dbReference type="GO" id="GO:0016787">
    <property type="term" value="F:hydrolase activity"/>
    <property type="evidence" value="ECO:0007669"/>
    <property type="project" value="UniProtKB-KW"/>
</dbReference>
<organism evidence="6 7">
    <name type="scientific">Actinocrispum wychmicini</name>
    <dbReference type="NCBI Taxonomy" id="1213861"/>
    <lineage>
        <taxon>Bacteria</taxon>
        <taxon>Bacillati</taxon>
        <taxon>Actinomycetota</taxon>
        <taxon>Actinomycetes</taxon>
        <taxon>Pseudonocardiales</taxon>
        <taxon>Pseudonocardiaceae</taxon>
        <taxon>Actinocrispum</taxon>
    </lineage>
</organism>